<proteinExistence type="predicted"/>
<name>A0ABQ5QXH1_9ACTN</name>
<reference evidence="1" key="1">
    <citation type="submission" date="2022-12" db="EMBL/GenBank/DDBJ databases">
        <title>New Phytohabitans aurantiacus sp. RD004123 nov., an actinomycete isolated from soil.</title>
        <authorList>
            <person name="Triningsih D.W."/>
            <person name="Harunari E."/>
            <person name="Igarashi Y."/>
        </authorList>
    </citation>
    <scope>NUCLEOTIDE SEQUENCE</scope>
    <source>
        <strain evidence="1">RD004123</strain>
    </source>
</reference>
<comment type="caution">
    <text evidence="1">The sequence shown here is derived from an EMBL/GenBank/DDBJ whole genome shotgun (WGS) entry which is preliminary data.</text>
</comment>
<keyword evidence="2" id="KW-1185">Reference proteome</keyword>
<protein>
    <submittedName>
        <fullName evidence="1">Uncharacterized protein</fullName>
    </submittedName>
</protein>
<evidence type="ECO:0000313" key="2">
    <source>
        <dbReference type="Proteomes" id="UP001144280"/>
    </source>
</evidence>
<dbReference type="EMBL" id="BSDI01000017">
    <property type="protein sequence ID" value="GLH98611.1"/>
    <property type="molecule type" value="Genomic_DNA"/>
</dbReference>
<accession>A0ABQ5QXH1</accession>
<dbReference type="Proteomes" id="UP001144280">
    <property type="component" value="Unassembled WGS sequence"/>
</dbReference>
<sequence length="228" mass="24154">MTNDLDPFAPHTVDRVTDEVAGWRTPAPVPRRSSMALTRAAVPPAEVRAALLTDYIFHAPPARGALANAAAGGHAHLLAIGPAAGAPAVHGTEMHALVGQEQPGRSPEQAGRDTRIRDIVLDFVTGEQTRLWPAVTDRPTSGSAGNLPYEPISRVCGCGSHRLCLYVRRGLSPWEWLSGFGAPKRLRDSMRSEPKTSAFVSATEPISFGRSGLRMPTPVAGSDGLSAP</sequence>
<gene>
    <name evidence="1" type="ORF">Pa4123_38860</name>
</gene>
<organism evidence="1 2">
    <name type="scientific">Phytohabitans aurantiacus</name>
    <dbReference type="NCBI Taxonomy" id="3016789"/>
    <lineage>
        <taxon>Bacteria</taxon>
        <taxon>Bacillati</taxon>
        <taxon>Actinomycetota</taxon>
        <taxon>Actinomycetes</taxon>
        <taxon>Micromonosporales</taxon>
        <taxon>Micromonosporaceae</taxon>
    </lineage>
</organism>
<evidence type="ECO:0000313" key="1">
    <source>
        <dbReference type="EMBL" id="GLH98611.1"/>
    </source>
</evidence>